<dbReference type="AlphaFoldDB" id="W2T494"/>
<organism evidence="1 2">
    <name type="scientific">Necator americanus</name>
    <name type="common">Human hookworm</name>
    <dbReference type="NCBI Taxonomy" id="51031"/>
    <lineage>
        <taxon>Eukaryota</taxon>
        <taxon>Metazoa</taxon>
        <taxon>Ecdysozoa</taxon>
        <taxon>Nematoda</taxon>
        <taxon>Chromadorea</taxon>
        <taxon>Rhabditida</taxon>
        <taxon>Rhabditina</taxon>
        <taxon>Rhabditomorpha</taxon>
        <taxon>Strongyloidea</taxon>
        <taxon>Ancylostomatidae</taxon>
        <taxon>Bunostominae</taxon>
        <taxon>Necator</taxon>
    </lineage>
</organism>
<keyword evidence="2" id="KW-1185">Reference proteome</keyword>
<dbReference type="KEGG" id="nai:NECAME_12153"/>
<reference evidence="2" key="1">
    <citation type="journal article" date="2014" name="Nat. Genet.">
        <title>Genome of the human hookworm Necator americanus.</title>
        <authorList>
            <person name="Tang Y.T."/>
            <person name="Gao X."/>
            <person name="Rosa B.A."/>
            <person name="Abubucker S."/>
            <person name="Hallsworth-Pepin K."/>
            <person name="Martin J."/>
            <person name="Tyagi R."/>
            <person name="Heizer E."/>
            <person name="Zhang X."/>
            <person name="Bhonagiri-Palsikar V."/>
            <person name="Minx P."/>
            <person name="Warren W.C."/>
            <person name="Wang Q."/>
            <person name="Zhan B."/>
            <person name="Hotez P.J."/>
            <person name="Sternberg P.W."/>
            <person name="Dougall A."/>
            <person name="Gaze S.T."/>
            <person name="Mulvenna J."/>
            <person name="Sotillo J."/>
            <person name="Ranganathan S."/>
            <person name="Rabelo E.M."/>
            <person name="Wilson R.K."/>
            <person name="Felgner P.L."/>
            <person name="Bethony J."/>
            <person name="Hawdon J.M."/>
            <person name="Gasser R.B."/>
            <person name="Loukas A."/>
            <person name="Mitreva M."/>
        </authorList>
    </citation>
    <scope>NUCLEOTIDE SEQUENCE [LARGE SCALE GENOMIC DNA]</scope>
</reference>
<protein>
    <submittedName>
        <fullName evidence="1">Uncharacterized protein</fullName>
    </submittedName>
</protein>
<accession>W2T494</accession>
<evidence type="ECO:0000313" key="1">
    <source>
        <dbReference type="EMBL" id="ETN75767.1"/>
    </source>
</evidence>
<evidence type="ECO:0000313" key="2">
    <source>
        <dbReference type="Proteomes" id="UP000053676"/>
    </source>
</evidence>
<dbReference type="EMBL" id="KI660275">
    <property type="protein sequence ID" value="ETN75767.1"/>
    <property type="molecule type" value="Genomic_DNA"/>
</dbReference>
<dbReference type="Proteomes" id="UP000053676">
    <property type="component" value="Unassembled WGS sequence"/>
</dbReference>
<proteinExistence type="predicted"/>
<sequence>MSRTVSKTTAPPISVAAVGRRAGHTVGGWHSTAWQHAKFDLADRQSTESSGKQHHRSSGL</sequence>
<name>W2T494_NECAM</name>
<gene>
    <name evidence="1" type="ORF">NECAME_12153</name>
</gene>